<feature type="region of interest" description="Disordered" evidence="1">
    <location>
        <begin position="12"/>
        <end position="33"/>
    </location>
</feature>
<evidence type="ECO:0000256" key="1">
    <source>
        <dbReference type="SAM" id="MobiDB-lite"/>
    </source>
</evidence>
<dbReference type="Proteomes" id="UP000244162">
    <property type="component" value="Unassembled WGS sequence"/>
</dbReference>
<sequence>MFGIWDDGFLKAGPEQGAGKRRHAATEGRPVKSGRMRNKWRRMMFAHSRARIFNRRSGREEWQERRQMPRRQQAGADGRAAWFAKSFECSAGDMR</sequence>
<evidence type="ECO:0000313" key="3">
    <source>
        <dbReference type="Proteomes" id="UP000244162"/>
    </source>
</evidence>
<protein>
    <submittedName>
        <fullName evidence="2">Uncharacterized protein</fullName>
    </submittedName>
</protein>
<feature type="compositionally biased region" description="Basic and acidic residues" evidence="1">
    <location>
        <begin position="57"/>
        <end position="67"/>
    </location>
</feature>
<evidence type="ECO:0000313" key="2">
    <source>
        <dbReference type="EMBL" id="PTQ12014.1"/>
    </source>
</evidence>
<organism evidence="2 3">
    <name type="scientific">Sphingomonas oleivorans</name>
    <dbReference type="NCBI Taxonomy" id="1735121"/>
    <lineage>
        <taxon>Bacteria</taxon>
        <taxon>Pseudomonadati</taxon>
        <taxon>Pseudomonadota</taxon>
        <taxon>Alphaproteobacteria</taxon>
        <taxon>Sphingomonadales</taxon>
        <taxon>Sphingomonadaceae</taxon>
        <taxon>Sphingomonas</taxon>
    </lineage>
</organism>
<dbReference type="EMBL" id="NWBU01000005">
    <property type="protein sequence ID" value="PTQ12014.1"/>
    <property type="molecule type" value="Genomic_DNA"/>
</dbReference>
<keyword evidence="3" id="KW-1185">Reference proteome</keyword>
<accession>A0A2T5FZ90</accession>
<feature type="region of interest" description="Disordered" evidence="1">
    <location>
        <begin position="56"/>
        <end position="79"/>
    </location>
</feature>
<comment type="caution">
    <text evidence="2">The sequence shown here is derived from an EMBL/GenBank/DDBJ whole genome shotgun (WGS) entry which is preliminary data.</text>
</comment>
<gene>
    <name evidence="2" type="ORF">CLG96_05385</name>
</gene>
<proteinExistence type="predicted"/>
<dbReference type="AlphaFoldDB" id="A0A2T5FZ90"/>
<feature type="compositionally biased region" description="Low complexity" evidence="1">
    <location>
        <begin position="70"/>
        <end position="79"/>
    </location>
</feature>
<reference evidence="2 3" key="1">
    <citation type="submission" date="2017-09" db="EMBL/GenBank/DDBJ databases">
        <title>Sphingomonas panjinensis sp.nov., isolated from oil-contaminated soil.</title>
        <authorList>
            <person name="Wang L."/>
            <person name="Chen L."/>
        </authorList>
    </citation>
    <scope>NUCLEOTIDE SEQUENCE [LARGE SCALE GENOMIC DNA]</scope>
    <source>
        <strain evidence="2 3">FW-11</strain>
    </source>
</reference>
<name>A0A2T5FZ90_9SPHN</name>